<comment type="caution">
    <text evidence="4">The sequence shown here is derived from an EMBL/GenBank/DDBJ whole genome shotgun (WGS) entry which is preliminary data.</text>
</comment>
<gene>
    <name evidence="4" type="ORF">JOC95_002746</name>
</gene>
<protein>
    <recommendedName>
        <fullName evidence="3">DUF1541 domain-containing protein</fullName>
    </recommendedName>
</protein>
<evidence type="ECO:0000256" key="1">
    <source>
        <dbReference type="SAM" id="MobiDB-lite"/>
    </source>
</evidence>
<sequence length="194" mass="20993">MKWKKILMVGTLAALLVLTACSNNGNDTASNKNDEKHSEGDHSGMDHSGMDMSGSGEVPKGLEEAENPAFPVGTKAIITEAHMPGMEGAEATIVGAYETTVYTISYDPTDGGERVEDHKWIIHEEIADRQGEPYEAGAEVKVEAEHMEGMEGATAVIDSAEQTTVYMVDFTLKDSGKEVTNHKWVTEEELSSTE</sequence>
<feature type="domain" description="DUF1541" evidence="3">
    <location>
        <begin position="137"/>
        <end position="187"/>
    </location>
</feature>
<evidence type="ECO:0000313" key="5">
    <source>
        <dbReference type="Proteomes" id="UP000737402"/>
    </source>
</evidence>
<accession>A0ABS2P1Q5</accession>
<feature type="compositionally biased region" description="Basic and acidic residues" evidence="1">
    <location>
        <begin position="32"/>
        <end position="49"/>
    </location>
</feature>
<feature type="region of interest" description="Disordered" evidence="1">
    <location>
        <begin position="26"/>
        <end position="63"/>
    </location>
</feature>
<proteinExistence type="predicted"/>
<evidence type="ECO:0000259" key="3">
    <source>
        <dbReference type="Pfam" id="PF07563"/>
    </source>
</evidence>
<dbReference type="PROSITE" id="PS51257">
    <property type="entry name" value="PROKAR_LIPOPROTEIN"/>
    <property type="match status" value="1"/>
</dbReference>
<keyword evidence="2" id="KW-0732">Signal</keyword>
<feature type="chain" id="PRO_5047250751" description="DUF1541 domain-containing protein" evidence="2">
    <location>
        <begin position="23"/>
        <end position="194"/>
    </location>
</feature>
<feature type="domain" description="DUF1541" evidence="3">
    <location>
        <begin position="72"/>
        <end position="123"/>
    </location>
</feature>
<evidence type="ECO:0000313" key="4">
    <source>
        <dbReference type="EMBL" id="MBM7620891.1"/>
    </source>
</evidence>
<dbReference type="Gene3D" id="2.30.30.1210">
    <property type="entry name" value="Domain of unknown function DUF1541"/>
    <property type="match status" value="1"/>
</dbReference>
<keyword evidence="5" id="KW-1185">Reference proteome</keyword>
<feature type="signal peptide" evidence="2">
    <location>
        <begin position="1"/>
        <end position="22"/>
    </location>
</feature>
<dbReference type="RefSeq" id="WP_204417096.1">
    <property type="nucleotide sequence ID" value="NZ_JAFBED010000005.1"/>
</dbReference>
<evidence type="ECO:0000256" key="2">
    <source>
        <dbReference type="SAM" id="SignalP"/>
    </source>
</evidence>
<dbReference type="Pfam" id="PF07563">
    <property type="entry name" value="DUF1541"/>
    <property type="match status" value="2"/>
</dbReference>
<dbReference type="EMBL" id="JAFBED010000005">
    <property type="protein sequence ID" value="MBM7620891.1"/>
    <property type="molecule type" value="Genomic_DNA"/>
</dbReference>
<dbReference type="Proteomes" id="UP000737402">
    <property type="component" value="Unassembled WGS sequence"/>
</dbReference>
<reference evidence="4 5" key="1">
    <citation type="submission" date="2021-01" db="EMBL/GenBank/DDBJ databases">
        <title>Genomic Encyclopedia of Type Strains, Phase IV (KMG-IV): sequencing the most valuable type-strain genomes for metagenomic binning, comparative biology and taxonomic classification.</title>
        <authorList>
            <person name="Goeker M."/>
        </authorList>
    </citation>
    <scope>NUCLEOTIDE SEQUENCE [LARGE SCALE GENOMIC DNA]</scope>
    <source>
        <strain evidence="4 5">DSM 25879</strain>
    </source>
</reference>
<dbReference type="InterPro" id="IPR011438">
    <property type="entry name" value="DUF1541"/>
</dbReference>
<organism evidence="4 5">
    <name type="scientific">Sutcliffiella tianshenii</name>
    <dbReference type="NCBI Taxonomy" id="1463404"/>
    <lineage>
        <taxon>Bacteria</taxon>
        <taxon>Bacillati</taxon>
        <taxon>Bacillota</taxon>
        <taxon>Bacilli</taxon>
        <taxon>Bacillales</taxon>
        <taxon>Bacillaceae</taxon>
        <taxon>Sutcliffiella</taxon>
    </lineage>
</organism>
<name>A0ABS2P1Q5_9BACI</name>